<feature type="transmembrane region" description="Helical" evidence="7">
    <location>
        <begin position="56"/>
        <end position="77"/>
    </location>
</feature>
<dbReference type="GO" id="GO:0019646">
    <property type="term" value="P:aerobic electron transport chain"/>
    <property type="evidence" value="ECO:0007669"/>
    <property type="project" value="InterPro"/>
</dbReference>
<comment type="subcellular location">
    <subcellularLocation>
        <location evidence="6">Cell membrane</location>
        <topology evidence="6">Multi-pass membrane protein</topology>
    </subcellularLocation>
    <subcellularLocation>
        <location evidence="1">Membrane</location>
        <topology evidence="1">Multi-pass membrane protein</topology>
    </subcellularLocation>
</comment>
<dbReference type="Gene3D" id="1.20.120.80">
    <property type="entry name" value="Cytochrome c oxidase, subunit III, four-helix bundle"/>
    <property type="match status" value="1"/>
</dbReference>
<sequence>MDSSKSNYPPGDFGIWLIIYIELITFGAFFIGYAFTRRLDIELFNNSQQLLNKEFGLINTLALITSSFFVVKTIEMIKLNETLEKISKASDYLLVSISLGGLFLILKCIEFYQKFSEGINLGTNKFFMFYFIMTSFHFLHVVLGVFILLVMYKNTKLGIYTKTNLKGLETGASYWHMVDLVWIILFPLIYIMR</sequence>
<evidence type="ECO:0000256" key="4">
    <source>
        <dbReference type="ARBA" id="ARBA00022989"/>
    </source>
</evidence>
<dbReference type="EMBL" id="VANU01000001">
    <property type="protein sequence ID" value="TLP40874.1"/>
    <property type="molecule type" value="Genomic_DNA"/>
</dbReference>
<dbReference type="Proteomes" id="UP000308901">
    <property type="component" value="Unassembled WGS sequence"/>
</dbReference>
<dbReference type="CDD" id="cd02862">
    <property type="entry name" value="NorE_like"/>
    <property type="match status" value="1"/>
</dbReference>
<gene>
    <name evidence="9" type="ORF">FDK22_02325</name>
</gene>
<evidence type="ECO:0000256" key="6">
    <source>
        <dbReference type="RuleBase" id="RU003376"/>
    </source>
</evidence>
<reference evidence="9 10" key="1">
    <citation type="submission" date="2019-05" db="EMBL/GenBank/DDBJ databases">
        <title>Arcobacter sp. nov., isolated from sea sediment.</title>
        <authorList>
            <person name="Kim W."/>
        </authorList>
    </citation>
    <scope>NUCLEOTIDE SEQUENCE [LARGE SCALE GENOMIC DNA]</scope>
    <source>
        <strain evidence="9 10">CAU 1517</strain>
    </source>
</reference>
<proteinExistence type="inferred from homology"/>
<evidence type="ECO:0000256" key="2">
    <source>
        <dbReference type="ARBA" id="ARBA00010581"/>
    </source>
</evidence>
<name>A0A5R8Y434_9BACT</name>
<feature type="domain" description="Heme-copper oxidase subunit III family profile" evidence="8">
    <location>
        <begin position="13"/>
        <end position="193"/>
    </location>
</feature>
<feature type="transmembrane region" description="Helical" evidence="7">
    <location>
        <begin position="172"/>
        <end position="192"/>
    </location>
</feature>
<evidence type="ECO:0000256" key="5">
    <source>
        <dbReference type="ARBA" id="ARBA00023136"/>
    </source>
</evidence>
<evidence type="ECO:0000256" key="1">
    <source>
        <dbReference type="ARBA" id="ARBA00004141"/>
    </source>
</evidence>
<evidence type="ECO:0000313" key="10">
    <source>
        <dbReference type="Proteomes" id="UP000308901"/>
    </source>
</evidence>
<dbReference type="OrthoDB" id="9810850at2"/>
<keyword evidence="5 7" id="KW-0472">Membrane</keyword>
<keyword evidence="3 6" id="KW-0812">Transmembrane</keyword>
<organism evidence="9 10">
    <name type="scientific">Arcobacter arenosus</name>
    <dbReference type="NCBI Taxonomy" id="2576037"/>
    <lineage>
        <taxon>Bacteria</taxon>
        <taxon>Pseudomonadati</taxon>
        <taxon>Campylobacterota</taxon>
        <taxon>Epsilonproteobacteria</taxon>
        <taxon>Campylobacterales</taxon>
        <taxon>Arcobacteraceae</taxon>
        <taxon>Arcobacter</taxon>
    </lineage>
</organism>
<dbReference type="SUPFAM" id="SSF81452">
    <property type="entry name" value="Cytochrome c oxidase subunit III-like"/>
    <property type="match status" value="1"/>
</dbReference>
<keyword evidence="4 7" id="KW-1133">Transmembrane helix</keyword>
<dbReference type="InterPro" id="IPR024791">
    <property type="entry name" value="Cyt_c/ubiquinol_Oxase_su3"/>
</dbReference>
<dbReference type="GO" id="GO:0005886">
    <property type="term" value="C:plasma membrane"/>
    <property type="evidence" value="ECO:0007669"/>
    <property type="project" value="UniProtKB-SubCell"/>
</dbReference>
<evidence type="ECO:0000256" key="7">
    <source>
        <dbReference type="SAM" id="Phobius"/>
    </source>
</evidence>
<evidence type="ECO:0000259" key="8">
    <source>
        <dbReference type="PROSITE" id="PS50253"/>
    </source>
</evidence>
<feature type="transmembrane region" description="Helical" evidence="7">
    <location>
        <begin position="13"/>
        <end position="35"/>
    </location>
</feature>
<dbReference type="InterPro" id="IPR013833">
    <property type="entry name" value="Cyt_c_oxidase_su3_a-hlx"/>
</dbReference>
<keyword evidence="10" id="KW-1185">Reference proteome</keyword>
<dbReference type="AlphaFoldDB" id="A0A5R8Y434"/>
<dbReference type="PROSITE" id="PS50253">
    <property type="entry name" value="COX3"/>
    <property type="match status" value="1"/>
</dbReference>
<dbReference type="GO" id="GO:0004129">
    <property type="term" value="F:cytochrome-c oxidase activity"/>
    <property type="evidence" value="ECO:0007669"/>
    <property type="project" value="InterPro"/>
</dbReference>
<evidence type="ECO:0000313" key="9">
    <source>
        <dbReference type="EMBL" id="TLP40874.1"/>
    </source>
</evidence>
<comment type="caution">
    <text evidence="9">The sequence shown here is derived from an EMBL/GenBank/DDBJ whole genome shotgun (WGS) entry which is preliminary data.</text>
</comment>
<evidence type="ECO:0000256" key="3">
    <source>
        <dbReference type="ARBA" id="ARBA00022692"/>
    </source>
</evidence>
<accession>A0A5R8Y434</accession>
<dbReference type="PANTHER" id="PTHR11403:SF6">
    <property type="entry name" value="NITRIC OXIDE REDUCTASE SUBUNIT E"/>
    <property type="match status" value="1"/>
</dbReference>
<comment type="similarity">
    <text evidence="2 6">Belongs to the cytochrome c oxidase subunit 3 family.</text>
</comment>
<dbReference type="InterPro" id="IPR035973">
    <property type="entry name" value="Cyt_c_oxidase_su3-like_sf"/>
</dbReference>
<feature type="transmembrane region" description="Helical" evidence="7">
    <location>
        <begin position="89"/>
        <end position="106"/>
    </location>
</feature>
<dbReference type="RefSeq" id="WP_138151276.1">
    <property type="nucleotide sequence ID" value="NZ_VANU01000001.1"/>
</dbReference>
<feature type="transmembrane region" description="Helical" evidence="7">
    <location>
        <begin position="127"/>
        <end position="152"/>
    </location>
</feature>
<dbReference type="PANTHER" id="PTHR11403">
    <property type="entry name" value="CYTOCHROME C OXIDASE SUBUNIT III"/>
    <property type="match status" value="1"/>
</dbReference>
<dbReference type="Pfam" id="PF00510">
    <property type="entry name" value="COX3"/>
    <property type="match status" value="1"/>
</dbReference>
<dbReference type="InterPro" id="IPR000298">
    <property type="entry name" value="Cyt_c_oxidase-like_su3"/>
</dbReference>
<protein>
    <submittedName>
        <fullName evidence="9">Cytochrome c oxidase subunit 3 family protein</fullName>
    </submittedName>
</protein>